<dbReference type="InterPro" id="IPR032176">
    <property type="entry name" value="DUF5009"/>
</dbReference>
<dbReference type="Proteomes" id="UP000029736">
    <property type="component" value="Unassembled WGS sequence"/>
</dbReference>
<feature type="transmembrane region" description="Helical" evidence="1">
    <location>
        <begin position="304"/>
        <end position="323"/>
    </location>
</feature>
<comment type="caution">
    <text evidence="3">The sequence shown here is derived from an EMBL/GenBank/DDBJ whole genome shotgun (WGS) entry which is preliminary data.</text>
</comment>
<evidence type="ECO:0000313" key="4">
    <source>
        <dbReference type="Proteomes" id="UP000029736"/>
    </source>
</evidence>
<organism evidence="3 4">
    <name type="scientific">Phaeodactylibacter xiamenensis</name>
    <dbReference type="NCBI Taxonomy" id="1524460"/>
    <lineage>
        <taxon>Bacteria</taxon>
        <taxon>Pseudomonadati</taxon>
        <taxon>Bacteroidota</taxon>
        <taxon>Saprospiria</taxon>
        <taxon>Saprospirales</taxon>
        <taxon>Haliscomenobacteraceae</taxon>
        <taxon>Phaeodactylibacter</taxon>
    </lineage>
</organism>
<keyword evidence="4" id="KW-1185">Reference proteome</keyword>
<evidence type="ECO:0000259" key="2">
    <source>
        <dbReference type="Pfam" id="PF16401"/>
    </source>
</evidence>
<sequence length="465" mass="51823">MRSSALDALRGLAIIGMILSGHIAHGGVLPAWMHHAQVPPPDHQFNPGIAGITWVDLVFPMFLFAMGMAFPFSLRSRLGKGVAEWRIVFQAFKRWGWLFFFALFYQHLIPQYMTSSPGTVEQLLALGGFVLLFAIYGTHPRIRQWKYHEHVNTLGLLLAIAYLLLLPGEPKPDDSRYLSLERTDIIILILSNVAFFGAVAWLLTRNNVLPRLALLAVLLALRLSQSAGDNWTAVLWNGSPLPWFFNFSFLQYLHIVLAGSIVGDLAQAYAAKRETGAGSSSLTATGWLMVALVILSLTGLFGRWGFPLFLLQLGILTLTALLLRKDGSTTARFLRQLLAWGSAFLIIGMAFEPYEGGIRKDHATMSYYYVTAGLSTFLFMAFFLLLDHYRARGWQWLPQTGRNPMIAYVAPWLLVWPILKISGLAGFVEGMNGNALLGLLRGVVITGLSLLATVALTRWGWRWKT</sequence>
<gene>
    <name evidence="3" type="ORF">IX84_28090</name>
</gene>
<protein>
    <recommendedName>
        <fullName evidence="2">DUF5009 domain-containing protein</fullName>
    </recommendedName>
</protein>
<dbReference type="PANTHER" id="PTHR31061">
    <property type="entry name" value="LD22376P"/>
    <property type="match status" value="1"/>
</dbReference>
<feature type="transmembrane region" description="Helical" evidence="1">
    <location>
        <begin position="208"/>
        <end position="224"/>
    </location>
</feature>
<feature type="transmembrane region" description="Helical" evidence="1">
    <location>
        <begin position="119"/>
        <end position="137"/>
    </location>
</feature>
<feature type="transmembrane region" description="Helical" evidence="1">
    <location>
        <begin position="95"/>
        <end position="113"/>
    </location>
</feature>
<feature type="domain" description="DUF5009" evidence="2">
    <location>
        <begin position="2"/>
        <end position="264"/>
    </location>
</feature>
<keyword evidence="1" id="KW-0472">Membrane</keyword>
<dbReference type="PANTHER" id="PTHR31061:SF24">
    <property type="entry name" value="LD22376P"/>
    <property type="match status" value="1"/>
</dbReference>
<evidence type="ECO:0000256" key="1">
    <source>
        <dbReference type="SAM" id="Phobius"/>
    </source>
</evidence>
<feature type="transmembrane region" description="Helical" evidence="1">
    <location>
        <begin position="366"/>
        <end position="386"/>
    </location>
</feature>
<feature type="transmembrane region" description="Helical" evidence="1">
    <location>
        <begin position="406"/>
        <end position="427"/>
    </location>
</feature>
<feature type="transmembrane region" description="Helical" evidence="1">
    <location>
        <begin position="244"/>
        <end position="266"/>
    </location>
</feature>
<accession>A0A098RZU0</accession>
<keyword evidence="1" id="KW-0812">Transmembrane</keyword>
<name>A0A098RZU0_9BACT</name>
<feature type="transmembrane region" description="Helical" evidence="1">
    <location>
        <begin position="149"/>
        <end position="165"/>
    </location>
</feature>
<dbReference type="EMBL" id="JPOS01000090">
    <property type="protein sequence ID" value="KGE85361.1"/>
    <property type="molecule type" value="Genomic_DNA"/>
</dbReference>
<proteinExistence type="predicted"/>
<keyword evidence="1" id="KW-1133">Transmembrane helix</keyword>
<dbReference type="Pfam" id="PF16401">
    <property type="entry name" value="DUF5009"/>
    <property type="match status" value="1"/>
</dbReference>
<evidence type="ECO:0000313" key="3">
    <source>
        <dbReference type="EMBL" id="KGE85361.1"/>
    </source>
</evidence>
<feature type="transmembrane region" description="Helical" evidence="1">
    <location>
        <begin position="278"/>
        <end position="298"/>
    </location>
</feature>
<feature type="transmembrane region" description="Helical" evidence="1">
    <location>
        <begin position="439"/>
        <end position="461"/>
    </location>
</feature>
<feature type="transmembrane region" description="Helical" evidence="1">
    <location>
        <begin position="185"/>
        <end position="203"/>
    </location>
</feature>
<dbReference type="STRING" id="1524460.IX84_28090"/>
<reference evidence="3 4" key="1">
    <citation type="journal article" date="2014" name="Int. J. Syst. Evol. Microbiol.">
        <title>Phaeodactylibacter xiamenensis gen. nov., sp. nov., a member of the family Saprospiraceae isolated from the marine alga Phaeodactylum tricornutum.</title>
        <authorList>
            <person name="Chen Z.Jr."/>
            <person name="Lei X."/>
            <person name="Lai Q."/>
            <person name="Li Y."/>
            <person name="Zhang B."/>
            <person name="Zhang J."/>
            <person name="Zhang H."/>
            <person name="Yang L."/>
            <person name="Zheng W."/>
            <person name="Tian Y."/>
            <person name="Yu Z."/>
            <person name="Xu H.Jr."/>
            <person name="Zheng T."/>
        </authorList>
    </citation>
    <scope>NUCLEOTIDE SEQUENCE [LARGE SCALE GENOMIC DNA]</scope>
    <source>
        <strain evidence="3 4">KD52</strain>
    </source>
</reference>
<feature type="transmembrane region" description="Helical" evidence="1">
    <location>
        <begin position="52"/>
        <end position="74"/>
    </location>
</feature>
<feature type="transmembrane region" description="Helical" evidence="1">
    <location>
        <begin position="12"/>
        <end position="32"/>
    </location>
</feature>
<feature type="transmembrane region" description="Helical" evidence="1">
    <location>
        <begin position="335"/>
        <end position="354"/>
    </location>
</feature>
<dbReference type="AlphaFoldDB" id="A0A098RZU0"/>